<dbReference type="InParanoid" id="Q7R9C4"/>
<keyword evidence="2" id="KW-1185">Reference proteome</keyword>
<name>Q7R9C4_PLAYO</name>
<gene>
    <name evidence="1" type="ORF">PY06938</name>
</gene>
<comment type="caution">
    <text evidence="1">The sequence shown here is derived from an EMBL/GenBank/DDBJ whole genome shotgun (WGS) entry which is preliminary data.</text>
</comment>
<evidence type="ECO:0000313" key="2">
    <source>
        <dbReference type="Proteomes" id="UP000008553"/>
    </source>
</evidence>
<dbReference type="Proteomes" id="UP000008553">
    <property type="component" value="Unassembled WGS sequence"/>
</dbReference>
<sequence length="50" mass="5709">MLWVRVDTVVVESTVGTNLIYVPSRMFNHEMKFKMCTPQMGTSINMKGVT</sequence>
<protein>
    <submittedName>
        <fullName evidence="1">Uncharacterized protein</fullName>
    </submittedName>
</protein>
<reference evidence="1 2" key="1">
    <citation type="journal article" date="2002" name="Nature">
        <title>Genome sequence and comparative analysis of the model rodent malaria parasite Plasmodium yoelii yoelii.</title>
        <authorList>
            <person name="Carlton J.M."/>
            <person name="Angiuoli S.V."/>
            <person name="Suh B.B."/>
            <person name="Kooij T.W."/>
            <person name="Pertea M."/>
            <person name="Silva J.C."/>
            <person name="Ermolaeva M.D."/>
            <person name="Allen J.E."/>
            <person name="Selengut J.D."/>
            <person name="Koo H.L."/>
            <person name="Peterson J.D."/>
            <person name="Pop M."/>
            <person name="Kosack D.S."/>
            <person name="Shumway M.F."/>
            <person name="Bidwell S.L."/>
            <person name="Shallom S.J."/>
            <person name="van Aken S.E."/>
            <person name="Riedmuller S.B."/>
            <person name="Feldblyum T.V."/>
            <person name="Cho J.K."/>
            <person name="Quackenbush J."/>
            <person name="Sedegah M."/>
            <person name="Shoaibi A."/>
            <person name="Cummings L.M."/>
            <person name="Florens L."/>
            <person name="Yates J.R."/>
            <person name="Raine J.D."/>
            <person name="Sinden R.E."/>
            <person name="Harris M.A."/>
            <person name="Cunningham D.A."/>
            <person name="Preiser P.R."/>
            <person name="Bergman L.W."/>
            <person name="Vaidya A.B."/>
            <person name="van Lin L.H."/>
            <person name="Janse C.J."/>
            <person name="Waters A.P."/>
            <person name="Smith H.O."/>
            <person name="White O.R."/>
            <person name="Salzberg S.L."/>
            <person name="Venter J.C."/>
            <person name="Fraser C.M."/>
            <person name="Hoffman S.L."/>
            <person name="Gardner M.J."/>
            <person name="Carucci D.J."/>
        </authorList>
    </citation>
    <scope>NUCLEOTIDE SEQUENCE [LARGE SCALE GENOMIC DNA]</scope>
    <source>
        <strain evidence="1 2">17XNL</strain>
    </source>
</reference>
<organism evidence="1 2">
    <name type="scientific">Plasmodium yoelii yoelii</name>
    <dbReference type="NCBI Taxonomy" id="73239"/>
    <lineage>
        <taxon>Eukaryota</taxon>
        <taxon>Sar</taxon>
        <taxon>Alveolata</taxon>
        <taxon>Apicomplexa</taxon>
        <taxon>Aconoidasida</taxon>
        <taxon>Haemosporida</taxon>
        <taxon>Plasmodiidae</taxon>
        <taxon>Plasmodium</taxon>
        <taxon>Plasmodium (Vinckeia)</taxon>
    </lineage>
</organism>
<dbReference type="EMBL" id="AABL01002439">
    <property type="protein sequence ID" value="EAA19265.1"/>
    <property type="molecule type" value="Genomic_DNA"/>
</dbReference>
<dbReference type="AlphaFoldDB" id="Q7R9C4"/>
<proteinExistence type="predicted"/>
<dbReference type="PaxDb" id="73239-Q7R9C4"/>
<accession>Q7R9C4</accession>
<evidence type="ECO:0000313" key="1">
    <source>
        <dbReference type="EMBL" id="EAA19265.1"/>
    </source>
</evidence>